<keyword evidence="3" id="KW-0677">Repeat</keyword>
<dbReference type="Proteomes" id="UP000663889">
    <property type="component" value="Unassembled WGS sequence"/>
</dbReference>
<dbReference type="GO" id="GO:0032991">
    <property type="term" value="C:protein-containing complex"/>
    <property type="evidence" value="ECO:0007669"/>
    <property type="project" value="TreeGrafter"/>
</dbReference>
<dbReference type="PANTHER" id="PTHR24049:SF22">
    <property type="entry name" value="DROSOPHILA CRUMBS HOMOLOG"/>
    <property type="match status" value="1"/>
</dbReference>
<feature type="disulfide bond" evidence="5">
    <location>
        <begin position="48"/>
        <end position="65"/>
    </location>
</feature>
<keyword evidence="2" id="KW-0732">Signal</keyword>
<dbReference type="InterPro" id="IPR000742">
    <property type="entry name" value="EGF"/>
</dbReference>
<evidence type="ECO:0000256" key="5">
    <source>
        <dbReference type="PROSITE-ProRule" id="PRU00076"/>
    </source>
</evidence>
<gene>
    <name evidence="7" type="ORF">SEV965_LOCUS35201</name>
</gene>
<evidence type="ECO:0000256" key="2">
    <source>
        <dbReference type="ARBA" id="ARBA00022729"/>
    </source>
</evidence>
<dbReference type="PROSITE" id="PS50026">
    <property type="entry name" value="EGF_3"/>
    <property type="match status" value="2"/>
</dbReference>
<protein>
    <recommendedName>
        <fullName evidence="6">EGF-like domain-containing protein</fullName>
    </recommendedName>
</protein>
<accession>A0A815RUV8</accession>
<feature type="disulfide bond" evidence="5">
    <location>
        <begin position="142"/>
        <end position="151"/>
    </location>
</feature>
<name>A0A815RUV8_9BILA</name>
<keyword evidence="1 5" id="KW-0245">EGF-like domain</keyword>
<proteinExistence type="predicted"/>
<feature type="domain" description="EGF-like" evidence="6">
    <location>
        <begin position="110"/>
        <end position="152"/>
    </location>
</feature>
<dbReference type="PROSITE" id="PS01186">
    <property type="entry name" value="EGF_2"/>
    <property type="match status" value="1"/>
</dbReference>
<feature type="domain" description="EGF-like" evidence="6">
    <location>
        <begin position="40"/>
        <end position="77"/>
    </location>
</feature>
<dbReference type="PANTHER" id="PTHR24049">
    <property type="entry name" value="CRUMBS FAMILY MEMBER"/>
    <property type="match status" value="1"/>
</dbReference>
<dbReference type="AlphaFoldDB" id="A0A815RUV8"/>
<evidence type="ECO:0000259" key="6">
    <source>
        <dbReference type="PROSITE" id="PS50026"/>
    </source>
</evidence>
<dbReference type="Pfam" id="PF00008">
    <property type="entry name" value="EGF"/>
    <property type="match status" value="1"/>
</dbReference>
<dbReference type="InterPro" id="IPR051022">
    <property type="entry name" value="Notch_Cell-Fate_Det"/>
</dbReference>
<evidence type="ECO:0000256" key="1">
    <source>
        <dbReference type="ARBA" id="ARBA00022536"/>
    </source>
</evidence>
<reference evidence="7" key="1">
    <citation type="submission" date="2021-02" db="EMBL/GenBank/DDBJ databases">
        <authorList>
            <person name="Nowell W R."/>
        </authorList>
    </citation>
    <scope>NUCLEOTIDE SEQUENCE</scope>
</reference>
<evidence type="ECO:0000256" key="3">
    <source>
        <dbReference type="ARBA" id="ARBA00022737"/>
    </source>
</evidence>
<dbReference type="Gene3D" id="2.10.25.10">
    <property type="entry name" value="Laminin"/>
    <property type="match status" value="1"/>
</dbReference>
<evidence type="ECO:0000256" key="4">
    <source>
        <dbReference type="ARBA" id="ARBA00023157"/>
    </source>
</evidence>
<dbReference type="CDD" id="cd00054">
    <property type="entry name" value="EGF_CA"/>
    <property type="match status" value="1"/>
</dbReference>
<dbReference type="SMART" id="SM00181">
    <property type="entry name" value="EGF"/>
    <property type="match status" value="3"/>
</dbReference>
<sequence>MFDKITLNYYGSWYLSIPFPFLSVNRLSTQLIVPYEKPEFSKNCSLECGIHGKCFYYINSPKSFCKCVQEYSGRFCHLKHECSCSPNSICLNSSICLCPLNKFGSKCFLQHTSCPLYNPCQKNGQCIPINDRINKNGFICLCNEGYIGLNCEYKSNRIDITFRTDVIPLVIFAHWIRAFDDRRHQRTTTFKKVLFDQHLVTLFVKEPFNVLFIEYLNNSYLTVLREEFIPLDDISIDINIDN</sequence>
<dbReference type="PROSITE" id="PS00022">
    <property type="entry name" value="EGF_1"/>
    <property type="match status" value="2"/>
</dbReference>
<feature type="disulfide bond" evidence="5">
    <location>
        <begin position="67"/>
        <end position="76"/>
    </location>
</feature>
<dbReference type="GO" id="GO:0007157">
    <property type="term" value="P:heterophilic cell-cell adhesion via plasma membrane cell adhesion molecules"/>
    <property type="evidence" value="ECO:0007669"/>
    <property type="project" value="TreeGrafter"/>
</dbReference>
<dbReference type="GO" id="GO:0045197">
    <property type="term" value="P:establishment or maintenance of epithelial cell apical/basal polarity"/>
    <property type="evidence" value="ECO:0007669"/>
    <property type="project" value="TreeGrafter"/>
</dbReference>
<keyword evidence="4 5" id="KW-1015">Disulfide bond</keyword>
<organism evidence="7 8">
    <name type="scientific">Rotaria sordida</name>
    <dbReference type="NCBI Taxonomy" id="392033"/>
    <lineage>
        <taxon>Eukaryota</taxon>
        <taxon>Metazoa</taxon>
        <taxon>Spiralia</taxon>
        <taxon>Gnathifera</taxon>
        <taxon>Rotifera</taxon>
        <taxon>Eurotatoria</taxon>
        <taxon>Bdelloidea</taxon>
        <taxon>Philodinida</taxon>
        <taxon>Philodinidae</taxon>
        <taxon>Rotaria</taxon>
    </lineage>
</organism>
<comment type="caution">
    <text evidence="7">The sequence shown here is derived from an EMBL/GenBank/DDBJ whole genome shotgun (WGS) entry which is preliminary data.</text>
</comment>
<comment type="caution">
    <text evidence="5">Lacks conserved residue(s) required for the propagation of feature annotation.</text>
</comment>
<evidence type="ECO:0000313" key="7">
    <source>
        <dbReference type="EMBL" id="CAF1483121.1"/>
    </source>
</evidence>
<evidence type="ECO:0000313" key="8">
    <source>
        <dbReference type="Proteomes" id="UP000663889"/>
    </source>
</evidence>
<feature type="non-terminal residue" evidence="7">
    <location>
        <position position="242"/>
    </location>
</feature>
<dbReference type="SUPFAM" id="SSF57196">
    <property type="entry name" value="EGF/Laminin"/>
    <property type="match status" value="1"/>
</dbReference>
<feature type="disulfide bond" evidence="5">
    <location>
        <begin position="44"/>
        <end position="54"/>
    </location>
</feature>
<dbReference type="GO" id="GO:0005886">
    <property type="term" value="C:plasma membrane"/>
    <property type="evidence" value="ECO:0007669"/>
    <property type="project" value="TreeGrafter"/>
</dbReference>
<dbReference type="EMBL" id="CAJNOU010005596">
    <property type="protein sequence ID" value="CAF1483121.1"/>
    <property type="molecule type" value="Genomic_DNA"/>
</dbReference>